<evidence type="ECO:0000256" key="2">
    <source>
        <dbReference type="SAM" id="SignalP"/>
    </source>
</evidence>
<dbReference type="Proteomes" id="UP000747399">
    <property type="component" value="Unassembled WGS sequence"/>
</dbReference>
<dbReference type="InterPro" id="IPR022742">
    <property type="entry name" value="Hydrolase_4"/>
</dbReference>
<evidence type="ECO:0000313" key="5">
    <source>
        <dbReference type="Proteomes" id="UP000747399"/>
    </source>
</evidence>
<reference evidence="4" key="1">
    <citation type="journal article" date="2021" name="Proc. Natl. Acad. Sci. U.S.A.">
        <title>Three genomes in the algal genus Volvox reveal the fate of a haploid sex-determining region after a transition to homothallism.</title>
        <authorList>
            <person name="Yamamoto K."/>
            <person name="Hamaji T."/>
            <person name="Kawai-Toyooka H."/>
            <person name="Matsuzaki R."/>
            <person name="Takahashi F."/>
            <person name="Nishimura Y."/>
            <person name="Kawachi M."/>
            <person name="Noguchi H."/>
            <person name="Minakuchi Y."/>
            <person name="Umen J.G."/>
            <person name="Toyoda A."/>
            <person name="Nozaki H."/>
        </authorList>
    </citation>
    <scope>NUCLEOTIDE SEQUENCE</scope>
    <source>
        <strain evidence="4">NIES-3780</strain>
    </source>
</reference>
<accession>A0A8J4EU00</accession>
<dbReference type="InterPro" id="IPR029058">
    <property type="entry name" value="AB_hydrolase_fold"/>
</dbReference>
<dbReference type="PANTHER" id="PTHR22946:SF9">
    <property type="entry name" value="POLYKETIDE TRANSFERASE AF380"/>
    <property type="match status" value="1"/>
</dbReference>
<keyword evidence="1" id="KW-0378">Hydrolase</keyword>
<gene>
    <name evidence="4" type="ORF">Vafri_3701</name>
</gene>
<name>A0A8J4EU00_9CHLO</name>
<dbReference type="PANTHER" id="PTHR22946">
    <property type="entry name" value="DIENELACTONE HYDROLASE DOMAIN-CONTAINING PROTEIN-RELATED"/>
    <property type="match status" value="1"/>
</dbReference>
<keyword evidence="2" id="KW-0732">Signal</keyword>
<dbReference type="GO" id="GO:0016788">
    <property type="term" value="F:hydrolase activity, acting on ester bonds"/>
    <property type="evidence" value="ECO:0007669"/>
    <property type="project" value="UniProtKB-ARBA"/>
</dbReference>
<dbReference type="Gene3D" id="3.40.50.1820">
    <property type="entry name" value="alpha/beta hydrolase"/>
    <property type="match status" value="2"/>
</dbReference>
<organism evidence="4 5">
    <name type="scientific">Volvox africanus</name>
    <dbReference type="NCBI Taxonomy" id="51714"/>
    <lineage>
        <taxon>Eukaryota</taxon>
        <taxon>Viridiplantae</taxon>
        <taxon>Chlorophyta</taxon>
        <taxon>core chlorophytes</taxon>
        <taxon>Chlorophyceae</taxon>
        <taxon>CS clade</taxon>
        <taxon>Chlamydomonadales</taxon>
        <taxon>Volvocaceae</taxon>
        <taxon>Volvox</taxon>
    </lineage>
</organism>
<sequence length="462" mass="49309">MASLGLLLALAALSLALLLAVPPHHELSYGFQRNTTATAASLPITPADGLPYTRRNIHFDSHGTTCDAWLYTPLPPEQPAGADGSGGPAAQFPVVIMAHGLGAQKEMGLHRFADAFAGAGLAVMVFDYRTFGGSDGEPRHWASPRRHLDDWRAALRFVKSGGLGPEYDTQKVGLWGTSYAGGHVLVVASEQAPGSLAAVVSMIPHLDGVEASKASVRRRGLAASLRLLGAGIHDRLRAAASDLLQRIAAWLHAQSASQGAMLDQAPPYGRNVSTVGRTGLKGLVSEVDGRLRQALLALLPPVSSWPVLEPAYIKVVGLVGELAIMQLSPVQLMAYFAKHPTEYEGGWRPVILSRFTLETSSYSPIKSVPRVTAPVMFISALRDQLCPAEQVRKAAELLPTSNNNSRGGSSSRGELVELDCTHFDAYLGEHLVAATESMVQFLRRHMQPSAEVSVPVSDAMSE</sequence>
<keyword evidence="5" id="KW-1185">Reference proteome</keyword>
<comment type="caution">
    <text evidence="4">The sequence shown here is derived from an EMBL/GenBank/DDBJ whole genome shotgun (WGS) entry which is preliminary data.</text>
</comment>
<protein>
    <recommendedName>
        <fullName evidence="3">Serine aminopeptidase S33 domain-containing protein</fullName>
    </recommendedName>
</protein>
<dbReference type="Pfam" id="PF12146">
    <property type="entry name" value="Hydrolase_4"/>
    <property type="match status" value="1"/>
</dbReference>
<evidence type="ECO:0000313" key="4">
    <source>
        <dbReference type="EMBL" id="GIL46821.1"/>
    </source>
</evidence>
<evidence type="ECO:0000256" key="1">
    <source>
        <dbReference type="ARBA" id="ARBA00022801"/>
    </source>
</evidence>
<feature type="signal peptide" evidence="2">
    <location>
        <begin position="1"/>
        <end position="20"/>
    </location>
</feature>
<dbReference type="SUPFAM" id="SSF53474">
    <property type="entry name" value="alpha/beta-Hydrolases"/>
    <property type="match status" value="1"/>
</dbReference>
<proteinExistence type="predicted"/>
<dbReference type="EMBL" id="BNCO01000004">
    <property type="protein sequence ID" value="GIL46821.1"/>
    <property type="molecule type" value="Genomic_DNA"/>
</dbReference>
<feature type="chain" id="PRO_5035298851" description="Serine aminopeptidase S33 domain-containing protein" evidence="2">
    <location>
        <begin position="21"/>
        <end position="462"/>
    </location>
</feature>
<evidence type="ECO:0000259" key="3">
    <source>
        <dbReference type="Pfam" id="PF12146"/>
    </source>
</evidence>
<dbReference type="AlphaFoldDB" id="A0A8J4EU00"/>
<feature type="domain" description="Serine aminopeptidase S33" evidence="3">
    <location>
        <begin position="94"/>
        <end position="211"/>
    </location>
</feature>
<dbReference type="InterPro" id="IPR050261">
    <property type="entry name" value="FrsA_esterase"/>
</dbReference>